<reference evidence="10" key="1">
    <citation type="submission" date="2018-01" db="EMBL/GenBank/DDBJ databases">
        <title>An insight into the sialome of Amazonian anophelines.</title>
        <authorList>
            <person name="Ribeiro J.M."/>
            <person name="Scarpassa V."/>
            <person name="Calvo E."/>
        </authorList>
    </citation>
    <scope>NUCLEOTIDE SEQUENCE</scope>
    <source>
        <tissue evidence="10">Salivary glands</tissue>
    </source>
</reference>
<name>A0A2M4BUY4_9DIPT</name>
<evidence type="ECO:0000313" key="10">
    <source>
        <dbReference type="EMBL" id="MBW56824.1"/>
    </source>
</evidence>
<keyword evidence="4" id="KW-0813">Transport</keyword>
<dbReference type="GO" id="GO:0042058">
    <property type="term" value="P:regulation of epidermal growth factor receptor signaling pathway"/>
    <property type="evidence" value="ECO:0007669"/>
    <property type="project" value="TreeGrafter"/>
</dbReference>
<evidence type="ECO:0000256" key="3">
    <source>
        <dbReference type="ARBA" id="ARBA00010432"/>
    </source>
</evidence>
<protein>
    <recommendedName>
        <fullName evidence="9">MABP domain-containing protein</fullName>
    </recommendedName>
</protein>
<proteinExistence type="inferred from homology"/>
<dbReference type="GO" id="GO:0019075">
    <property type="term" value="P:virus maturation"/>
    <property type="evidence" value="ECO:0007669"/>
    <property type="project" value="TreeGrafter"/>
</dbReference>
<keyword evidence="7" id="KW-0472">Membrane</keyword>
<feature type="domain" description="MABP" evidence="9">
    <location>
        <begin position="23"/>
        <end position="167"/>
    </location>
</feature>
<sequence length="310" mass="35479">MLKSNISEQKTIVNSVVCFLPDDRPIKSLQLVEELERVPPNFHAINKTYDQDTDADLWREKTLIGKRTTRYLCQSKTEGLPNYIVSKVKVINEKEAVPEGFSQLTRTADTEQKAWRKKQLVYQLTKKRTTVYAITDIILCSRSRKAPQGFTIAGEINGILICYKLSKTSHSPCKTEMISTPRTPLQIDNDTANVKFQQGGVKRKENIKESVIEAQLDRDYVELLSSYRPFSQFAGSKMQIYSYSTYKIHAEVDGVPFILNPCLRENGMCKSLEAVDQMTATDLEYDFDLERHVLCTTKANSIRLTNPFFH</sequence>
<evidence type="ECO:0000256" key="2">
    <source>
        <dbReference type="ARBA" id="ARBA00004481"/>
    </source>
</evidence>
<dbReference type="GO" id="GO:0015031">
    <property type="term" value="P:protein transport"/>
    <property type="evidence" value="ECO:0007669"/>
    <property type="project" value="UniProtKB-KW"/>
</dbReference>
<comment type="subcellular location">
    <subcellularLocation>
        <location evidence="2">Endosome membrane</location>
        <topology evidence="2">Peripheral membrane protein</topology>
    </subcellularLocation>
    <subcellularLocation>
        <location evidence="1">Late endosome membrane</location>
    </subcellularLocation>
</comment>
<dbReference type="AlphaFoldDB" id="A0A2M4BUY4"/>
<dbReference type="InterPro" id="IPR023341">
    <property type="entry name" value="MABP"/>
</dbReference>
<evidence type="ECO:0000259" key="9">
    <source>
        <dbReference type="PROSITE" id="PS51498"/>
    </source>
</evidence>
<dbReference type="GO" id="GO:0032510">
    <property type="term" value="P:endosome to lysosome transport via multivesicular body sorting pathway"/>
    <property type="evidence" value="ECO:0007669"/>
    <property type="project" value="TreeGrafter"/>
</dbReference>
<evidence type="ECO:0000256" key="8">
    <source>
        <dbReference type="ARBA" id="ARBA00053101"/>
    </source>
</evidence>
<dbReference type="PANTHER" id="PTHR31612:SF2">
    <property type="entry name" value="MULTIVESICULAR BODY SUBUNIT 12A"/>
    <property type="match status" value="1"/>
</dbReference>
<evidence type="ECO:0000256" key="6">
    <source>
        <dbReference type="ARBA" id="ARBA00022927"/>
    </source>
</evidence>
<dbReference type="Pfam" id="PF10240">
    <property type="entry name" value="DUF2464"/>
    <property type="match status" value="1"/>
</dbReference>
<dbReference type="EMBL" id="GGFJ01007683">
    <property type="protein sequence ID" value="MBW56824.1"/>
    <property type="molecule type" value="Transcribed_RNA"/>
</dbReference>
<evidence type="ECO:0000256" key="1">
    <source>
        <dbReference type="ARBA" id="ARBA00004414"/>
    </source>
</evidence>
<dbReference type="GO" id="GO:0005829">
    <property type="term" value="C:cytosol"/>
    <property type="evidence" value="ECO:0007669"/>
    <property type="project" value="TreeGrafter"/>
</dbReference>
<dbReference type="PANTHER" id="PTHR31612">
    <property type="entry name" value="MULTIVESICULAR BODY SUBUNIT 12A"/>
    <property type="match status" value="1"/>
</dbReference>
<dbReference type="GO" id="GO:0000813">
    <property type="term" value="C:ESCRT I complex"/>
    <property type="evidence" value="ECO:0007669"/>
    <property type="project" value="InterPro"/>
</dbReference>
<evidence type="ECO:0000256" key="5">
    <source>
        <dbReference type="ARBA" id="ARBA00022753"/>
    </source>
</evidence>
<evidence type="ECO:0000256" key="7">
    <source>
        <dbReference type="ARBA" id="ARBA00023136"/>
    </source>
</evidence>
<dbReference type="InterPro" id="IPR018798">
    <property type="entry name" value="MVB12A/B"/>
</dbReference>
<comment type="similarity">
    <text evidence="3">Belongs to the MVB12 family.</text>
</comment>
<dbReference type="FunFam" id="2.100.10.50:FF:000002">
    <property type="entry name" value="Multivesicular body subunit 12B"/>
    <property type="match status" value="1"/>
</dbReference>
<keyword evidence="6" id="KW-0653">Protein transport</keyword>
<dbReference type="Gene3D" id="2.100.10.50">
    <property type="match status" value="1"/>
</dbReference>
<comment type="function">
    <text evidence="8">Component of the ESCRT-I complex, a regulator of vesicular trafficking process. Required for the sorting of endocytic ubiquitinated cargos into multivesicular bodies.</text>
</comment>
<dbReference type="GO" id="GO:0046755">
    <property type="term" value="P:viral budding"/>
    <property type="evidence" value="ECO:0007669"/>
    <property type="project" value="TreeGrafter"/>
</dbReference>
<keyword evidence="5" id="KW-0967">Endosome</keyword>
<accession>A0A2M4BUY4</accession>
<dbReference type="PROSITE" id="PS51498">
    <property type="entry name" value="MABP"/>
    <property type="match status" value="1"/>
</dbReference>
<evidence type="ECO:0000256" key="4">
    <source>
        <dbReference type="ARBA" id="ARBA00022448"/>
    </source>
</evidence>
<dbReference type="GO" id="GO:0032801">
    <property type="term" value="P:receptor catabolic process"/>
    <property type="evidence" value="ECO:0007669"/>
    <property type="project" value="TreeGrafter"/>
</dbReference>
<dbReference type="GO" id="GO:0031902">
    <property type="term" value="C:late endosome membrane"/>
    <property type="evidence" value="ECO:0007669"/>
    <property type="project" value="UniProtKB-SubCell"/>
</dbReference>
<dbReference type="InterPro" id="IPR040335">
    <property type="entry name" value="MVB12A"/>
</dbReference>
<organism evidence="10">
    <name type="scientific">Anopheles marajoara</name>
    <dbReference type="NCBI Taxonomy" id="58244"/>
    <lineage>
        <taxon>Eukaryota</taxon>
        <taxon>Metazoa</taxon>
        <taxon>Ecdysozoa</taxon>
        <taxon>Arthropoda</taxon>
        <taxon>Hexapoda</taxon>
        <taxon>Insecta</taxon>
        <taxon>Pterygota</taxon>
        <taxon>Neoptera</taxon>
        <taxon>Endopterygota</taxon>
        <taxon>Diptera</taxon>
        <taxon>Nematocera</taxon>
        <taxon>Culicoidea</taxon>
        <taxon>Culicidae</taxon>
        <taxon>Anophelinae</taxon>
        <taxon>Anopheles</taxon>
    </lineage>
</organism>